<feature type="transmembrane region" description="Helical" evidence="1">
    <location>
        <begin position="17"/>
        <end position="38"/>
    </location>
</feature>
<keyword evidence="1" id="KW-1133">Transmembrane helix</keyword>
<name>M1AX95_SOLTU</name>
<keyword evidence="3" id="KW-1185">Reference proteome</keyword>
<keyword evidence="1" id="KW-0472">Membrane</keyword>
<evidence type="ECO:0000256" key="1">
    <source>
        <dbReference type="SAM" id="Phobius"/>
    </source>
</evidence>
<sequence length="59" mass="6530">MGFGNRGIVADKWSGRLLWVCAIGSAIGIPSIFSDFFLRFFSLVKQWLFLACTGLAESQ</sequence>
<evidence type="ECO:0000313" key="3">
    <source>
        <dbReference type="Proteomes" id="UP000011115"/>
    </source>
</evidence>
<dbReference type="AlphaFoldDB" id="M1AX95"/>
<dbReference type="PaxDb" id="4113-PGSC0003DMT400032345"/>
<accession>M1AX95</accession>
<dbReference type="Proteomes" id="UP000011115">
    <property type="component" value="Unassembled WGS sequence"/>
</dbReference>
<keyword evidence="1" id="KW-0812">Transmembrane</keyword>
<dbReference type="Gramene" id="PGSC0003DMT400032345">
    <property type="protein sequence ID" value="PGSC0003DMT400032345"/>
    <property type="gene ID" value="PGSC0003DMG400012424"/>
</dbReference>
<organism evidence="2 3">
    <name type="scientific">Solanum tuberosum</name>
    <name type="common">Potato</name>
    <dbReference type="NCBI Taxonomy" id="4113"/>
    <lineage>
        <taxon>Eukaryota</taxon>
        <taxon>Viridiplantae</taxon>
        <taxon>Streptophyta</taxon>
        <taxon>Embryophyta</taxon>
        <taxon>Tracheophyta</taxon>
        <taxon>Spermatophyta</taxon>
        <taxon>Magnoliopsida</taxon>
        <taxon>eudicotyledons</taxon>
        <taxon>Gunneridae</taxon>
        <taxon>Pentapetalae</taxon>
        <taxon>asterids</taxon>
        <taxon>lamiids</taxon>
        <taxon>Solanales</taxon>
        <taxon>Solanaceae</taxon>
        <taxon>Solanoideae</taxon>
        <taxon>Solaneae</taxon>
        <taxon>Solanum</taxon>
    </lineage>
</organism>
<dbReference type="InParanoid" id="M1AX95"/>
<dbReference type="EnsemblPlants" id="PGSC0003DMT400032345">
    <property type="protein sequence ID" value="PGSC0003DMT400032345"/>
    <property type="gene ID" value="PGSC0003DMG400012424"/>
</dbReference>
<dbReference type="HOGENOM" id="CLU_2965526_0_0_1"/>
<evidence type="ECO:0000313" key="2">
    <source>
        <dbReference type="EnsemblPlants" id="PGSC0003DMT400032345"/>
    </source>
</evidence>
<reference evidence="2" key="2">
    <citation type="submission" date="2015-06" db="UniProtKB">
        <authorList>
            <consortium name="EnsemblPlants"/>
        </authorList>
    </citation>
    <scope>IDENTIFICATION</scope>
    <source>
        <strain evidence="2">DM1-3 516 R44</strain>
    </source>
</reference>
<reference evidence="3" key="1">
    <citation type="journal article" date="2011" name="Nature">
        <title>Genome sequence and analysis of the tuber crop potato.</title>
        <authorList>
            <consortium name="The Potato Genome Sequencing Consortium"/>
        </authorList>
    </citation>
    <scope>NUCLEOTIDE SEQUENCE [LARGE SCALE GENOMIC DNA]</scope>
    <source>
        <strain evidence="3">cv. DM1-3 516 R44</strain>
    </source>
</reference>
<proteinExistence type="predicted"/>
<protein>
    <submittedName>
        <fullName evidence="2">Uncharacterized protein</fullName>
    </submittedName>
</protein>